<dbReference type="InterPro" id="IPR028082">
    <property type="entry name" value="Peripla_BP_I"/>
</dbReference>
<evidence type="ECO:0000256" key="2">
    <source>
        <dbReference type="ARBA" id="ARBA00023125"/>
    </source>
</evidence>
<dbReference type="EMBL" id="CP162601">
    <property type="protein sequence ID" value="XDK25404.1"/>
    <property type="molecule type" value="Genomic_DNA"/>
</dbReference>
<dbReference type="CDD" id="cd01542">
    <property type="entry name" value="PBP1_TreR-like"/>
    <property type="match status" value="1"/>
</dbReference>
<reference evidence="5" key="1">
    <citation type="submission" date="2024-07" db="EMBL/GenBank/DDBJ databases">
        <title>Genome Analysis of a Potential Novel Vibrio Species Secreting pH- and Thermo-stable Alginate Lyase and its Application in Producing Alginate Oligosaccharides.</title>
        <authorList>
            <person name="Huang H."/>
            <person name="Bao K."/>
        </authorList>
    </citation>
    <scope>NUCLEOTIDE SEQUENCE</scope>
    <source>
        <strain evidence="5">HB236076</strain>
    </source>
</reference>
<accession>A0AB39HGT3</accession>
<dbReference type="PANTHER" id="PTHR30146:SF146">
    <property type="entry name" value="HTH-TYPE TRANSCRIPTIONAL REGULATOR TRER"/>
    <property type="match status" value="1"/>
</dbReference>
<keyword evidence="2 5" id="KW-0238">DNA-binding</keyword>
<evidence type="ECO:0000259" key="4">
    <source>
        <dbReference type="PROSITE" id="PS50932"/>
    </source>
</evidence>
<dbReference type="RefSeq" id="WP_306102131.1">
    <property type="nucleotide sequence ID" value="NZ_CP162601.1"/>
</dbReference>
<proteinExistence type="predicted"/>
<dbReference type="KEGG" id="vih:AB0763_01780"/>
<keyword evidence="1" id="KW-0805">Transcription regulation</keyword>
<dbReference type="PROSITE" id="PS50932">
    <property type="entry name" value="HTH_LACI_2"/>
    <property type="match status" value="1"/>
</dbReference>
<organism evidence="5">
    <name type="scientific">Vibrio sp. HB236076</name>
    <dbReference type="NCBI Taxonomy" id="3232307"/>
    <lineage>
        <taxon>Bacteria</taxon>
        <taxon>Pseudomonadati</taxon>
        <taxon>Pseudomonadota</taxon>
        <taxon>Gammaproteobacteria</taxon>
        <taxon>Vibrionales</taxon>
        <taxon>Vibrionaceae</taxon>
        <taxon>Vibrio</taxon>
    </lineage>
</organism>
<dbReference type="AlphaFoldDB" id="A0AB39HGT3"/>
<dbReference type="PANTHER" id="PTHR30146">
    <property type="entry name" value="LACI-RELATED TRANSCRIPTIONAL REPRESSOR"/>
    <property type="match status" value="1"/>
</dbReference>
<dbReference type="Gene3D" id="3.40.50.2300">
    <property type="match status" value="2"/>
</dbReference>
<dbReference type="InterPro" id="IPR010982">
    <property type="entry name" value="Lambda_DNA-bd_dom_sf"/>
</dbReference>
<protein>
    <submittedName>
        <fullName evidence="5">LacI family DNA-binding transcriptional regulator</fullName>
    </submittedName>
</protein>
<name>A0AB39HGT3_9VIBR</name>
<gene>
    <name evidence="5" type="ORF">AB0763_01780</name>
</gene>
<evidence type="ECO:0000313" key="5">
    <source>
        <dbReference type="EMBL" id="XDK25404.1"/>
    </source>
</evidence>
<dbReference type="Gene3D" id="1.10.260.40">
    <property type="entry name" value="lambda repressor-like DNA-binding domains"/>
    <property type="match status" value="1"/>
</dbReference>
<dbReference type="CDD" id="cd01392">
    <property type="entry name" value="HTH_LacI"/>
    <property type="match status" value="1"/>
</dbReference>
<dbReference type="InterPro" id="IPR046335">
    <property type="entry name" value="LacI/GalR-like_sensor"/>
</dbReference>
<dbReference type="SMART" id="SM00354">
    <property type="entry name" value="HTH_LACI"/>
    <property type="match status" value="1"/>
</dbReference>
<dbReference type="Pfam" id="PF13377">
    <property type="entry name" value="Peripla_BP_3"/>
    <property type="match status" value="1"/>
</dbReference>
<evidence type="ECO:0000256" key="1">
    <source>
        <dbReference type="ARBA" id="ARBA00023015"/>
    </source>
</evidence>
<dbReference type="PRINTS" id="PR00036">
    <property type="entry name" value="HTHLACI"/>
</dbReference>
<sequence length="330" mass="35847">MASLHDVAKLAGVSKSTVSRVINHENGVKDSTKKRVEAAISEVGYMVNQVAKDLKQQRTNLIGVIVPRVSSHATSQGIDGISATIEQAGKHVLLANTHQSHQKEIEYIQIFNQKRVEGIILYATHLDKFLVEAIQKSHAPVVVVGQDGSYSDIPSVIHDDMRVGYEAGRRLIQSGCSQVAFIGVQSDDVAVDGMRSLGLKRALDEYGLTLLCHVHSDFSIDSGQQGMEEILNKSNEVDGVFCATDRLAVGAIKALVQANIRVGEQVKVLGVGNDELSKVCVPALSTFNYEFEKAGNYAAKMLLERINGQGNEMSKLVLSYQAVIRETCLS</sequence>
<dbReference type="InterPro" id="IPR000843">
    <property type="entry name" value="HTH_LacI"/>
</dbReference>
<keyword evidence="3" id="KW-0804">Transcription</keyword>
<dbReference type="SUPFAM" id="SSF47413">
    <property type="entry name" value="lambda repressor-like DNA-binding domains"/>
    <property type="match status" value="1"/>
</dbReference>
<dbReference type="Pfam" id="PF00356">
    <property type="entry name" value="LacI"/>
    <property type="match status" value="1"/>
</dbReference>
<evidence type="ECO:0000256" key="3">
    <source>
        <dbReference type="ARBA" id="ARBA00023163"/>
    </source>
</evidence>
<dbReference type="GO" id="GO:0000976">
    <property type="term" value="F:transcription cis-regulatory region binding"/>
    <property type="evidence" value="ECO:0007669"/>
    <property type="project" value="TreeGrafter"/>
</dbReference>
<feature type="domain" description="HTH lacI-type" evidence="4">
    <location>
        <begin position="2"/>
        <end position="56"/>
    </location>
</feature>
<dbReference type="PROSITE" id="PS00356">
    <property type="entry name" value="HTH_LACI_1"/>
    <property type="match status" value="1"/>
</dbReference>
<dbReference type="SUPFAM" id="SSF53822">
    <property type="entry name" value="Periplasmic binding protein-like I"/>
    <property type="match status" value="1"/>
</dbReference>
<dbReference type="GO" id="GO:0003700">
    <property type="term" value="F:DNA-binding transcription factor activity"/>
    <property type="evidence" value="ECO:0007669"/>
    <property type="project" value="TreeGrafter"/>
</dbReference>